<proteinExistence type="predicted"/>
<dbReference type="AlphaFoldDB" id="A0A7W8XX61"/>
<keyword evidence="1" id="KW-1133">Transmembrane helix</keyword>
<dbReference type="EMBL" id="JACHBI010000018">
    <property type="protein sequence ID" value="MBB5577238.1"/>
    <property type="molecule type" value="Genomic_DNA"/>
</dbReference>
<accession>A0A7W8XX61</accession>
<name>A0A7W8XX61_9HYPH</name>
<feature type="transmembrane region" description="Helical" evidence="1">
    <location>
        <begin position="12"/>
        <end position="35"/>
    </location>
</feature>
<sequence length="42" mass="4539">MKNVIFSNAARRLTCLMIETSVLIAGVAAILIVGLPSVRPWL</sequence>
<comment type="caution">
    <text evidence="2">The sequence shown here is derived from an EMBL/GenBank/DDBJ whole genome shotgun (WGS) entry which is preliminary data.</text>
</comment>
<evidence type="ECO:0000313" key="2">
    <source>
        <dbReference type="EMBL" id="MBB5577238.1"/>
    </source>
</evidence>
<protein>
    <submittedName>
        <fullName evidence="2">Uncharacterized protein</fullName>
    </submittedName>
</protein>
<evidence type="ECO:0000313" key="3">
    <source>
        <dbReference type="Proteomes" id="UP000549882"/>
    </source>
</evidence>
<keyword evidence="1" id="KW-0812">Transmembrane</keyword>
<reference evidence="2 3" key="1">
    <citation type="submission" date="2020-08" db="EMBL/GenBank/DDBJ databases">
        <title>Genomic Encyclopedia of Type Strains, Phase IV (KMG-V): Genome sequencing to study the core and pangenomes of soil and plant-associated prokaryotes.</title>
        <authorList>
            <person name="Whitman W."/>
        </authorList>
    </citation>
    <scope>NUCLEOTIDE SEQUENCE [LARGE SCALE GENOMIC DNA]</scope>
    <source>
        <strain evidence="2 3">SEMIA 4064</strain>
    </source>
</reference>
<dbReference type="RefSeq" id="WP_281397265.1">
    <property type="nucleotide sequence ID" value="NZ_JACHBI010000018.1"/>
</dbReference>
<gene>
    <name evidence="2" type="ORF">GGD50_005890</name>
</gene>
<evidence type="ECO:0000256" key="1">
    <source>
        <dbReference type="SAM" id="Phobius"/>
    </source>
</evidence>
<dbReference type="Proteomes" id="UP000549882">
    <property type="component" value="Unassembled WGS sequence"/>
</dbReference>
<keyword evidence="3" id="KW-1185">Reference proteome</keyword>
<keyword evidence="1" id="KW-0472">Membrane</keyword>
<organism evidence="2 3">
    <name type="scientific">Rhizobium paranaense</name>
    <dbReference type="NCBI Taxonomy" id="1650438"/>
    <lineage>
        <taxon>Bacteria</taxon>
        <taxon>Pseudomonadati</taxon>
        <taxon>Pseudomonadota</taxon>
        <taxon>Alphaproteobacteria</taxon>
        <taxon>Hyphomicrobiales</taxon>
        <taxon>Rhizobiaceae</taxon>
        <taxon>Rhizobium/Agrobacterium group</taxon>
        <taxon>Rhizobium</taxon>
    </lineage>
</organism>